<evidence type="ECO:0000256" key="1">
    <source>
        <dbReference type="SAM" id="MobiDB-lite"/>
    </source>
</evidence>
<sequence length="497" mass="55977">MQDWYHLIASDVWNMTMFFMTSTASSVTCFKSYPLGIKRSVNSPILLVLSEVPYPLGIKRSELQDHLSKKKGSHWSPGGKELGVGRRGPKPIKRYEDESESELESATSPSRLLPIPEPTRARALPVALPNETPDSPNSKQPAMDLNNNNNNDEISEIRRLHGPATKKRRTGSGSQPTDLINRRVVKKIYLEWTVIAKPIFKGRTRKKTTLAFGTVSLREETGDDTWHITFDRQENKPEIWTRKEVTNGIAFALKYANYDRSNIRTDGTKAPPPPPLPSASPPSPIPAKKKAKNKAEPKKKIVVKKKVIGKKKAKVKQVKPKVTLEERTEAIRVHSNAKAKAGTKGNVKFLVPPAPPPNLRKATKIDDDNITIMTHVEDYDPHKPYVYGVDYYNKLQVDTDPDENDTFNDAPTYEPMPLHERDRHRPKFVLPHGVDGTAESLSYCGLPDSLIDEIVITTNKYAEARLGKGEFIHAKKHEILAFFAVYYYMGISVKWAT</sequence>
<dbReference type="AlphaFoldDB" id="A0A1E7EWP9"/>
<proteinExistence type="predicted"/>
<feature type="region of interest" description="Disordered" evidence="1">
    <location>
        <begin position="66"/>
        <end position="150"/>
    </location>
</feature>
<reference evidence="2 3" key="1">
    <citation type="submission" date="2016-09" db="EMBL/GenBank/DDBJ databases">
        <title>Extensive genetic diversity and differential bi-allelic expression allows diatom success in the polar Southern Ocean.</title>
        <authorList>
            <consortium name="DOE Joint Genome Institute"/>
            <person name="Mock T."/>
            <person name="Otillar R.P."/>
            <person name="Strauss J."/>
            <person name="Dupont C."/>
            <person name="Frickenhaus S."/>
            <person name="Maumus F."/>
            <person name="Mcmullan M."/>
            <person name="Sanges R."/>
            <person name="Schmutz J."/>
            <person name="Toseland A."/>
            <person name="Valas R."/>
            <person name="Veluchamy A."/>
            <person name="Ward B.J."/>
            <person name="Allen A."/>
            <person name="Barry K."/>
            <person name="Falciatore A."/>
            <person name="Ferrante M."/>
            <person name="Fortunato A.E."/>
            <person name="Gloeckner G."/>
            <person name="Gruber A."/>
            <person name="Hipkin R."/>
            <person name="Janech M."/>
            <person name="Kroth P."/>
            <person name="Leese F."/>
            <person name="Lindquist E."/>
            <person name="Lyon B.R."/>
            <person name="Martin J."/>
            <person name="Mayer C."/>
            <person name="Parker M."/>
            <person name="Quesneville H."/>
            <person name="Raymond J."/>
            <person name="Uhlig C."/>
            <person name="Valentin K.U."/>
            <person name="Worden A.Z."/>
            <person name="Armbrust E.V."/>
            <person name="Bowler C."/>
            <person name="Green B."/>
            <person name="Moulton V."/>
            <person name="Van Oosterhout C."/>
            <person name="Grigoriev I."/>
        </authorList>
    </citation>
    <scope>NUCLEOTIDE SEQUENCE [LARGE SCALE GENOMIC DNA]</scope>
    <source>
        <strain evidence="2 3">CCMP1102</strain>
    </source>
</reference>
<feature type="compositionally biased region" description="Pro residues" evidence="1">
    <location>
        <begin position="270"/>
        <end position="285"/>
    </location>
</feature>
<organism evidence="2 3">
    <name type="scientific">Fragilariopsis cylindrus CCMP1102</name>
    <dbReference type="NCBI Taxonomy" id="635003"/>
    <lineage>
        <taxon>Eukaryota</taxon>
        <taxon>Sar</taxon>
        <taxon>Stramenopiles</taxon>
        <taxon>Ochrophyta</taxon>
        <taxon>Bacillariophyta</taxon>
        <taxon>Bacillariophyceae</taxon>
        <taxon>Bacillariophycidae</taxon>
        <taxon>Bacillariales</taxon>
        <taxon>Bacillariaceae</taxon>
        <taxon>Fragilariopsis</taxon>
    </lineage>
</organism>
<name>A0A1E7EWP9_9STRA</name>
<evidence type="ECO:0000313" key="2">
    <source>
        <dbReference type="EMBL" id="OEU10460.1"/>
    </source>
</evidence>
<dbReference type="KEGG" id="fcy:FRACYDRAFT_246870"/>
<evidence type="ECO:0008006" key="4">
    <source>
        <dbReference type="Google" id="ProtNLM"/>
    </source>
</evidence>
<keyword evidence="3" id="KW-1185">Reference proteome</keyword>
<dbReference type="InParanoid" id="A0A1E7EWP9"/>
<dbReference type="EMBL" id="KV784371">
    <property type="protein sequence ID" value="OEU10460.1"/>
    <property type="molecule type" value="Genomic_DNA"/>
</dbReference>
<protein>
    <recommendedName>
        <fullName evidence="4">PiggyBac transposable element-derived protein domain-containing protein</fullName>
    </recommendedName>
</protein>
<dbReference type="Proteomes" id="UP000095751">
    <property type="component" value="Unassembled WGS sequence"/>
</dbReference>
<accession>A0A1E7EWP9</accession>
<gene>
    <name evidence="2" type="ORF">FRACYDRAFT_246870</name>
</gene>
<feature type="region of interest" description="Disordered" evidence="1">
    <location>
        <begin position="262"/>
        <end position="298"/>
    </location>
</feature>
<evidence type="ECO:0000313" key="3">
    <source>
        <dbReference type="Proteomes" id="UP000095751"/>
    </source>
</evidence>